<evidence type="ECO:0000313" key="3">
    <source>
        <dbReference type="Proteomes" id="UP000769528"/>
    </source>
</evidence>
<feature type="region of interest" description="Disordered" evidence="1">
    <location>
        <begin position="139"/>
        <end position="212"/>
    </location>
</feature>
<comment type="caution">
    <text evidence="2">The sequence shown here is derived from an EMBL/GenBank/DDBJ whole genome shotgun (WGS) entry which is preliminary data.</text>
</comment>
<evidence type="ECO:0000256" key="1">
    <source>
        <dbReference type="SAM" id="MobiDB-lite"/>
    </source>
</evidence>
<accession>A0A9P8PNH1</accession>
<dbReference type="OrthoDB" id="5330253at2759"/>
<feature type="compositionally biased region" description="Basic and acidic residues" evidence="1">
    <location>
        <begin position="16"/>
        <end position="29"/>
    </location>
</feature>
<dbReference type="Proteomes" id="UP000769528">
    <property type="component" value="Unassembled WGS sequence"/>
</dbReference>
<feature type="compositionally biased region" description="Polar residues" evidence="1">
    <location>
        <begin position="58"/>
        <end position="75"/>
    </location>
</feature>
<feature type="region of interest" description="Disordered" evidence="1">
    <location>
        <begin position="1"/>
        <end position="36"/>
    </location>
</feature>
<reference evidence="2" key="2">
    <citation type="submission" date="2021-01" db="EMBL/GenBank/DDBJ databases">
        <authorList>
            <person name="Schikora-Tamarit M.A."/>
        </authorList>
    </citation>
    <scope>NUCLEOTIDE SEQUENCE</scope>
    <source>
        <strain evidence="2">CBS6341</strain>
    </source>
</reference>
<name>A0A9P8PNH1_9ASCO</name>
<dbReference type="InterPro" id="IPR018809">
    <property type="entry name" value="DUF2406"/>
</dbReference>
<feature type="compositionally biased region" description="Polar residues" evidence="1">
    <location>
        <begin position="1"/>
        <end position="15"/>
    </location>
</feature>
<sequence>MGIFRKNSTSSQNSGGDDRKVRLTKEDAQNYKIRTGSVHDPILQAVNEAQPFEEAETSFENQQVSENGIPQANNGNSRLSYQVLATNGKLQDVFGNPITKPDISNPTRSRDERPLDTIRSFEYAITGDLSFRDRLETDQFGFRPRPDFPKFGNGNPYSQQQQQQQQPGNYNQAPTHSFSGDQDAFEQGVYQAPQKADTDQKKKKRGLFGKKK</sequence>
<keyword evidence="3" id="KW-1185">Reference proteome</keyword>
<gene>
    <name evidence="2" type="ORF">WICMUC_003165</name>
</gene>
<protein>
    <submittedName>
        <fullName evidence="2">Uncharacterized protein</fullName>
    </submittedName>
</protein>
<proteinExistence type="predicted"/>
<feature type="compositionally biased region" description="Polar residues" evidence="1">
    <location>
        <begin position="167"/>
        <end position="180"/>
    </location>
</feature>
<evidence type="ECO:0000313" key="2">
    <source>
        <dbReference type="EMBL" id="KAH3674619.1"/>
    </source>
</evidence>
<feature type="region of interest" description="Disordered" evidence="1">
    <location>
        <begin position="52"/>
        <end position="75"/>
    </location>
</feature>
<dbReference type="Pfam" id="PF10295">
    <property type="entry name" value="DUF2406"/>
    <property type="match status" value="1"/>
</dbReference>
<reference evidence="2" key="1">
    <citation type="journal article" date="2021" name="Open Biol.">
        <title>Shared evolutionary footprints suggest mitochondrial oxidative damage underlies multiple complex I losses in fungi.</title>
        <authorList>
            <person name="Schikora-Tamarit M.A."/>
            <person name="Marcet-Houben M."/>
            <person name="Nosek J."/>
            <person name="Gabaldon T."/>
        </authorList>
    </citation>
    <scope>NUCLEOTIDE SEQUENCE</scope>
    <source>
        <strain evidence="2">CBS6341</strain>
    </source>
</reference>
<dbReference type="PANTHER" id="PTHR28186:SF1">
    <property type="entry name" value="MEIOTICALLY UP-REGULATED GENE 9 PROTEIN"/>
    <property type="match status" value="1"/>
</dbReference>
<dbReference type="EMBL" id="JAEUBF010000845">
    <property type="protein sequence ID" value="KAH3674619.1"/>
    <property type="molecule type" value="Genomic_DNA"/>
</dbReference>
<dbReference type="AlphaFoldDB" id="A0A9P8PNH1"/>
<feature type="region of interest" description="Disordered" evidence="1">
    <location>
        <begin position="95"/>
        <end position="115"/>
    </location>
</feature>
<organism evidence="2 3">
    <name type="scientific">Wickerhamomyces mucosus</name>
    <dbReference type="NCBI Taxonomy" id="1378264"/>
    <lineage>
        <taxon>Eukaryota</taxon>
        <taxon>Fungi</taxon>
        <taxon>Dikarya</taxon>
        <taxon>Ascomycota</taxon>
        <taxon>Saccharomycotina</taxon>
        <taxon>Saccharomycetes</taxon>
        <taxon>Phaffomycetales</taxon>
        <taxon>Wickerhamomycetaceae</taxon>
        <taxon>Wickerhamomyces</taxon>
    </lineage>
</organism>
<feature type="compositionally biased region" description="Basic residues" evidence="1">
    <location>
        <begin position="201"/>
        <end position="212"/>
    </location>
</feature>
<dbReference type="PANTHER" id="PTHR28186">
    <property type="entry name" value="MEIOTICALLY UP-REGULATED GENE 9 PROTEIN"/>
    <property type="match status" value="1"/>
</dbReference>